<accession>A0AAW8CGG7</accession>
<proteinExistence type="predicted"/>
<dbReference type="Proteomes" id="UP001226020">
    <property type="component" value="Unassembled WGS sequence"/>
</dbReference>
<protein>
    <submittedName>
        <fullName evidence="2">Uncharacterized protein</fullName>
    </submittedName>
</protein>
<evidence type="ECO:0000313" key="2">
    <source>
        <dbReference type="EMBL" id="MDP8147782.1"/>
    </source>
</evidence>
<dbReference type="AlphaFoldDB" id="A0AAW8CGG7"/>
<sequence>MKKTILYLTLMIASTQSYGVTCGTGMIDNGKGNVILSLQSPNNLKPRWDNICDTLQYQNAISEYLEDMINDN</sequence>
<feature type="chain" id="PRO_5043678665" evidence="1">
    <location>
        <begin position="20"/>
        <end position="72"/>
    </location>
</feature>
<keyword evidence="3" id="KW-1185">Reference proteome</keyword>
<dbReference type="EMBL" id="JASAXT010000002">
    <property type="protein sequence ID" value="MDP8147782.1"/>
    <property type="molecule type" value="Genomic_DNA"/>
</dbReference>
<name>A0AAW8CGG7_9PAST</name>
<feature type="signal peptide" evidence="1">
    <location>
        <begin position="1"/>
        <end position="19"/>
    </location>
</feature>
<gene>
    <name evidence="2" type="ORF">QJU57_01640</name>
</gene>
<dbReference type="RefSeq" id="WP_306350897.1">
    <property type="nucleotide sequence ID" value="NZ_JASAWV010000002.1"/>
</dbReference>
<reference evidence="2 3" key="1">
    <citation type="journal article" date="2023" name="Front. Microbiol.">
        <title>Phylogeography and host specificity of Pasteurellaceae pathogenic to sea-farmed fish in the north-east Atlantic.</title>
        <authorList>
            <person name="Gulla S."/>
            <person name="Colquhoun D.J."/>
            <person name="Olsen A.B."/>
            <person name="Spilsberg B."/>
            <person name="Lagesen K."/>
            <person name="Aakesson C.P."/>
            <person name="Strom S."/>
            <person name="Manji F."/>
            <person name="Birkbeck T.H."/>
            <person name="Nilsen H.K."/>
        </authorList>
    </citation>
    <scope>NUCLEOTIDE SEQUENCE [LARGE SCALE GENOMIC DNA]</scope>
    <source>
        <strain evidence="2 3">NVIB3131</strain>
    </source>
</reference>
<evidence type="ECO:0000256" key="1">
    <source>
        <dbReference type="SAM" id="SignalP"/>
    </source>
</evidence>
<comment type="caution">
    <text evidence="2">The sequence shown here is derived from an EMBL/GenBank/DDBJ whole genome shotgun (WGS) entry which is preliminary data.</text>
</comment>
<keyword evidence="1" id="KW-0732">Signal</keyword>
<evidence type="ECO:0000313" key="3">
    <source>
        <dbReference type="Proteomes" id="UP001226020"/>
    </source>
</evidence>
<organism evidence="2 3">
    <name type="scientific">Phocoenobacter atlanticus subsp. atlanticus</name>
    <dbReference type="NCBI Taxonomy" id="3061285"/>
    <lineage>
        <taxon>Bacteria</taxon>
        <taxon>Pseudomonadati</taxon>
        <taxon>Pseudomonadota</taxon>
        <taxon>Gammaproteobacteria</taxon>
        <taxon>Pasteurellales</taxon>
        <taxon>Pasteurellaceae</taxon>
        <taxon>Phocoenobacter</taxon>
        <taxon>Phocoenobacter atlanticus</taxon>
    </lineage>
</organism>